<dbReference type="Proteomes" id="UP001497457">
    <property type="component" value="Chromosome 6rd"/>
</dbReference>
<feature type="compositionally biased region" description="Basic residues" evidence="1">
    <location>
        <begin position="72"/>
        <end position="83"/>
    </location>
</feature>
<name>A0ABC9FDJ5_9POAL</name>
<reference evidence="2 3" key="2">
    <citation type="submission" date="2024-10" db="EMBL/GenBank/DDBJ databases">
        <authorList>
            <person name="Ryan C."/>
        </authorList>
    </citation>
    <scope>NUCLEOTIDE SEQUENCE [LARGE SCALE GENOMIC DNA]</scope>
</reference>
<dbReference type="PANTHER" id="PTHR34055">
    <property type="entry name" value="OS09G0491596 PROTEIN"/>
    <property type="match status" value="1"/>
</dbReference>
<dbReference type="PANTHER" id="PTHR34055:SF16">
    <property type="entry name" value="OS09G0491596 PROTEIN"/>
    <property type="match status" value="1"/>
</dbReference>
<dbReference type="EMBL" id="OZ075116">
    <property type="protein sequence ID" value="CAL5073609.1"/>
    <property type="molecule type" value="Genomic_DNA"/>
</dbReference>
<keyword evidence="3" id="KW-1185">Reference proteome</keyword>
<proteinExistence type="predicted"/>
<evidence type="ECO:0000313" key="2">
    <source>
        <dbReference type="EMBL" id="CAL5073609.1"/>
    </source>
</evidence>
<accession>A0ABC9FDJ5</accession>
<dbReference type="AlphaFoldDB" id="A0ABC9FDJ5"/>
<evidence type="ECO:0000256" key="1">
    <source>
        <dbReference type="SAM" id="MobiDB-lite"/>
    </source>
</evidence>
<evidence type="ECO:0000313" key="3">
    <source>
        <dbReference type="Proteomes" id="UP001497457"/>
    </source>
</evidence>
<organism evidence="2 3">
    <name type="scientific">Urochloa decumbens</name>
    <dbReference type="NCBI Taxonomy" id="240449"/>
    <lineage>
        <taxon>Eukaryota</taxon>
        <taxon>Viridiplantae</taxon>
        <taxon>Streptophyta</taxon>
        <taxon>Embryophyta</taxon>
        <taxon>Tracheophyta</taxon>
        <taxon>Spermatophyta</taxon>
        <taxon>Magnoliopsida</taxon>
        <taxon>Liliopsida</taxon>
        <taxon>Poales</taxon>
        <taxon>Poaceae</taxon>
        <taxon>PACMAD clade</taxon>
        <taxon>Panicoideae</taxon>
        <taxon>Panicodae</taxon>
        <taxon>Paniceae</taxon>
        <taxon>Melinidinae</taxon>
        <taxon>Urochloa</taxon>
    </lineage>
</organism>
<feature type="compositionally biased region" description="Basic residues" evidence="1">
    <location>
        <begin position="146"/>
        <end position="158"/>
    </location>
</feature>
<feature type="region of interest" description="Disordered" evidence="1">
    <location>
        <begin position="1"/>
        <end position="169"/>
    </location>
</feature>
<protein>
    <submittedName>
        <fullName evidence="2">Uncharacterized protein</fullName>
    </submittedName>
</protein>
<reference evidence="3" key="1">
    <citation type="submission" date="2024-06" db="EMBL/GenBank/DDBJ databases">
        <authorList>
            <person name="Ryan C."/>
        </authorList>
    </citation>
    <scope>NUCLEOTIDE SEQUENCE [LARGE SCALE GENOMIC DNA]</scope>
</reference>
<gene>
    <name evidence="2" type="ORF">URODEC1_LOCUS104715</name>
</gene>
<sequence>MLPRDHTSCVIDGVVAPKQAAAEQEARTSSSSLHSEMGRPRGGKAKRPTSQGTKSEDADAAASGDEEAVMPAHKRRGRPHRHLRPDDTDEGEEDSAKVEPVEEDSDGAKPVVSENGGKKRRRRRQPSKRGCDPAAEEKDEAVKQGGFRHHGSRRKSTPRRAAEAGVECN</sequence>
<feature type="compositionally biased region" description="Basic residues" evidence="1">
    <location>
        <begin position="118"/>
        <end position="127"/>
    </location>
</feature>